<dbReference type="EC" id="3.5.2.6" evidence="2"/>
<evidence type="ECO:0000259" key="1">
    <source>
        <dbReference type="Pfam" id="PF13354"/>
    </source>
</evidence>
<dbReference type="GO" id="GO:0008800">
    <property type="term" value="F:beta-lactamase activity"/>
    <property type="evidence" value="ECO:0007669"/>
    <property type="project" value="UniProtKB-EC"/>
</dbReference>
<dbReference type="GO" id="GO:0030655">
    <property type="term" value="P:beta-lactam antibiotic catabolic process"/>
    <property type="evidence" value="ECO:0007669"/>
    <property type="project" value="InterPro"/>
</dbReference>
<gene>
    <name evidence="2" type="primary">per1_2</name>
    <name evidence="2" type="ORF">SDC9_102396</name>
</gene>
<organism evidence="2">
    <name type="scientific">bioreactor metagenome</name>
    <dbReference type="NCBI Taxonomy" id="1076179"/>
    <lineage>
        <taxon>unclassified sequences</taxon>
        <taxon>metagenomes</taxon>
        <taxon>ecological metagenomes</taxon>
    </lineage>
</organism>
<reference evidence="2" key="1">
    <citation type="submission" date="2019-08" db="EMBL/GenBank/DDBJ databases">
        <authorList>
            <person name="Kucharzyk K."/>
            <person name="Murdoch R.W."/>
            <person name="Higgins S."/>
            <person name="Loffler F."/>
        </authorList>
    </citation>
    <scope>NUCLEOTIDE SEQUENCE</scope>
</reference>
<protein>
    <submittedName>
        <fullName evidence="2">Extended-spectrum beta-lactamase PER-1</fullName>
        <ecNumber evidence="2">3.5.2.6</ecNumber>
    </submittedName>
</protein>
<comment type="caution">
    <text evidence="2">The sequence shown here is derived from an EMBL/GenBank/DDBJ whole genome shotgun (WGS) entry which is preliminary data.</text>
</comment>
<dbReference type="InterPro" id="IPR012338">
    <property type="entry name" value="Beta-lactam/transpept-like"/>
</dbReference>
<dbReference type="PANTHER" id="PTHR35333">
    <property type="entry name" value="BETA-LACTAMASE"/>
    <property type="match status" value="1"/>
</dbReference>
<dbReference type="EMBL" id="VSSQ01015346">
    <property type="protein sequence ID" value="MPM55599.1"/>
    <property type="molecule type" value="Genomic_DNA"/>
</dbReference>
<dbReference type="InterPro" id="IPR000871">
    <property type="entry name" value="Beta-lactam_class-A"/>
</dbReference>
<name>A0A645AR96_9ZZZZ</name>
<feature type="domain" description="Beta-lactamase class A catalytic" evidence="1">
    <location>
        <begin position="21"/>
        <end position="232"/>
    </location>
</feature>
<keyword evidence="2" id="KW-0378">Hydrolase</keyword>
<dbReference type="Gene3D" id="3.40.710.10">
    <property type="entry name" value="DD-peptidase/beta-lactamase superfamily"/>
    <property type="match status" value="1"/>
</dbReference>
<dbReference type="PANTHER" id="PTHR35333:SF3">
    <property type="entry name" value="BETA-LACTAMASE-TYPE TRANSPEPTIDASE FOLD CONTAINING PROTEIN"/>
    <property type="match status" value="1"/>
</dbReference>
<dbReference type="InterPro" id="IPR045155">
    <property type="entry name" value="Beta-lactam_cat"/>
</dbReference>
<dbReference type="Pfam" id="PF13354">
    <property type="entry name" value="Beta-lactamase2"/>
    <property type="match status" value="1"/>
</dbReference>
<dbReference type="GO" id="GO:0046677">
    <property type="term" value="P:response to antibiotic"/>
    <property type="evidence" value="ECO:0007669"/>
    <property type="project" value="InterPro"/>
</dbReference>
<dbReference type="SUPFAM" id="SSF56601">
    <property type="entry name" value="beta-lactamase/transpeptidase-like"/>
    <property type="match status" value="1"/>
</dbReference>
<sequence length="259" mass="29335">MELKNNIENIISNSNGNIAVALRMMNDKSTIMINENMIFPSASTIKLVIMSTLMREVKEGRMSLNDRIKLLNCSKCGGDGILKELEEGHSFTLKEIITLMIILSDNTATNILIDMLGMKKVNEEAERLKLYNTQLRRKMMDSVAAKMGRENVTTAKDLCSILESIYERKLVSEEYSEIMLDILKRQQVGGRLNLYLPEDLVIAHKTGDLDKLEHDVGIVFHPKDNYIICVLTKKVDTNKEGKEIIGKISHEVYKSIEGI</sequence>
<dbReference type="AlphaFoldDB" id="A0A645AR96"/>
<evidence type="ECO:0000313" key="2">
    <source>
        <dbReference type="EMBL" id="MPM55599.1"/>
    </source>
</evidence>
<accession>A0A645AR96</accession>
<proteinExistence type="predicted"/>